<evidence type="ECO:0000256" key="1">
    <source>
        <dbReference type="SAM" id="MobiDB-lite"/>
    </source>
</evidence>
<evidence type="ECO:0000313" key="3">
    <source>
        <dbReference type="Proteomes" id="UP000226324"/>
    </source>
</evidence>
<dbReference type="EMBL" id="KY092480">
    <property type="protein sequence ID" value="APD18535.1"/>
    <property type="molecule type" value="Genomic_DNA"/>
</dbReference>
<dbReference type="Proteomes" id="UP000226324">
    <property type="component" value="Segment"/>
</dbReference>
<dbReference type="Pfam" id="PF05133">
    <property type="entry name" value="SPP1_portal"/>
    <property type="match status" value="1"/>
</dbReference>
<organism evidence="2 3">
    <name type="scientific">Streptomyces phage Picard</name>
    <dbReference type="NCBI Taxonomy" id="1920311"/>
    <lineage>
        <taxon>Viruses</taxon>
        <taxon>Duplodnaviria</taxon>
        <taxon>Heunggongvirae</taxon>
        <taxon>Uroviricota</taxon>
        <taxon>Caudoviricetes</taxon>
        <taxon>Picardvirus</taxon>
        <taxon>Picardvirus picard</taxon>
    </lineage>
</organism>
<proteinExistence type="predicted"/>
<name>A0A1J0MBZ7_9CAUD</name>
<keyword evidence="3" id="KW-1185">Reference proteome</keyword>
<dbReference type="InterPro" id="IPR021145">
    <property type="entry name" value="Portal_protein_SPP1_Gp6-like"/>
</dbReference>
<accession>A0A1J0MBZ7</accession>
<evidence type="ECO:0000313" key="2">
    <source>
        <dbReference type="EMBL" id="APD18535.1"/>
    </source>
</evidence>
<gene>
    <name evidence="2" type="ORF">SEA_PICARD_3</name>
</gene>
<feature type="region of interest" description="Disordered" evidence="1">
    <location>
        <begin position="365"/>
        <end position="386"/>
    </location>
</feature>
<sequence>MSLPENGATWPPPEWAAYYDRIALDDAWYSGDRGKLARIYGREEKAAPRRRLWSRRSTAHRVGRDTRLHVPFAGDIAQTSADMLFADMPRIVVEDAATQARLDQLLDDGHAQSTLLSAAEQCAALSGIFLRTTWDRELVARPLLTAVQPDQAIPEHRFGMLAAVNFWRELSGSTRQQVWRHVERHEPGRIVHALYQGSASSIGRRVPLPEHPDTAGLVGSIERDGESTLTGIRQLTAAYIPNMTPNRLHRGSPMGRSDYAAPIYDQLDGLDETWTSWMRDIRLARARLIVPDGYLRSNGPGKGATFDEDAEVYAQLNMPPTESSGITLSQFDIRVEEHQRTAEALMRQAAQSAGYAARAFGLDQGGGSARTATEVDSEDDKSMTTRRKKAGHWKQGLSDILSALLALDAAQFGTRVQVERPRVEFPDGVAESPMDTATTLDLLNRAQAVSTATKVKILHPEWDDQAVAAEAAAILRETGTAAPDPGDTYPLI</sequence>
<protein>
    <submittedName>
        <fullName evidence="2">Portal protein</fullName>
    </submittedName>
</protein>
<reference evidence="2 3" key="1">
    <citation type="submission" date="2016-11" db="EMBL/GenBank/DDBJ databases">
        <authorList>
            <person name="Adame A."/>
            <person name="Tommaney K.S."/>
            <person name="Leatherman A.T."/>
            <person name="Nguyen L.K."/>
            <person name="Nayek S."/>
            <person name="Bhuiyan S."/>
            <person name="Layton S.R."/>
            <person name="Donegan-Quick R."/>
            <person name="Schaff J."/>
            <person name="Hughes L.E."/>
            <person name="Garlena R.A."/>
            <person name="Russell D.A."/>
            <person name="Pope W.H."/>
            <person name="Jacobs-Sera D."/>
            <person name="Hendrix R.W."/>
            <person name="Hatfull G.F."/>
        </authorList>
    </citation>
    <scope>NUCLEOTIDE SEQUENCE [LARGE SCALE GENOMIC DNA]</scope>
</reference>